<name>A0A5C3LRZ6_9AGAR</name>
<dbReference type="PANTHER" id="PTHR38926:SF5">
    <property type="entry name" value="F-BOX AND LEUCINE-RICH REPEAT PROTEIN 6"/>
    <property type="match status" value="1"/>
</dbReference>
<gene>
    <name evidence="2" type="ORF">BDQ12DRAFT_611416</name>
</gene>
<dbReference type="EMBL" id="ML213619">
    <property type="protein sequence ID" value="TFK35690.1"/>
    <property type="molecule type" value="Genomic_DNA"/>
</dbReference>
<dbReference type="Gene3D" id="1.20.1280.50">
    <property type="match status" value="1"/>
</dbReference>
<dbReference type="AlphaFoldDB" id="A0A5C3LRZ6"/>
<dbReference type="Proteomes" id="UP000308652">
    <property type="component" value="Unassembled WGS sequence"/>
</dbReference>
<feature type="domain" description="F-box" evidence="1">
    <location>
        <begin position="20"/>
        <end position="57"/>
    </location>
</feature>
<evidence type="ECO:0000259" key="1">
    <source>
        <dbReference type="Pfam" id="PF12937"/>
    </source>
</evidence>
<dbReference type="STRING" id="68775.A0A5C3LRZ6"/>
<dbReference type="InterPro" id="IPR036047">
    <property type="entry name" value="F-box-like_dom_sf"/>
</dbReference>
<evidence type="ECO:0000313" key="2">
    <source>
        <dbReference type="EMBL" id="TFK35690.1"/>
    </source>
</evidence>
<dbReference type="OrthoDB" id="2447803at2759"/>
<dbReference type="InterPro" id="IPR032675">
    <property type="entry name" value="LRR_dom_sf"/>
</dbReference>
<keyword evidence="3" id="KW-1185">Reference proteome</keyword>
<dbReference type="PANTHER" id="PTHR38926">
    <property type="entry name" value="F-BOX DOMAIN CONTAINING PROTEIN, EXPRESSED"/>
    <property type="match status" value="1"/>
</dbReference>
<reference evidence="2 3" key="1">
    <citation type="journal article" date="2019" name="Nat. Ecol. Evol.">
        <title>Megaphylogeny resolves global patterns of mushroom evolution.</title>
        <authorList>
            <person name="Varga T."/>
            <person name="Krizsan K."/>
            <person name="Foldi C."/>
            <person name="Dima B."/>
            <person name="Sanchez-Garcia M."/>
            <person name="Sanchez-Ramirez S."/>
            <person name="Szollosi G.J."/>
            <person name="Szarkandi J.G."/>
            <person name="Papp V."/>
            <person name="Albert L."/>
            <person name="Andreopoulos W."/>
            <person name="Angelini C."/>
            <person name="Antonin V."/>
            <person name="Barry K.W."/>
            <person name="Bougher N.L."/>
            <person name="Buchanan P."/>
            <person name="Buyck B."/>
            <person name="Bense V."/>
            <person name="Catcheside P."/>
            <person name="Chovatia M."/>
            <person name="Cooper J."/>
            <person name="Damon W."/>
            <person name="Desjardin D."/>
            <person name="Finy P."/>
            <person name="Geml J."/>
            <person name="Haridas S."/>
            <person name="Hughes K."/>
            <person name="Justo A."/>
            <person name="Karasinski D."/>
            <person name="Kautmanova I."/>
            <person name="Kiss B."/>
            <person name="Kocsube S."/>
            <person name="Kotiranta H."/>
            <person name="LaButti K.M."/>
            <person name="Lechner B.E."/>
            <person name="Liimatainen K."/>
            <person name="Lipzen A."/>
            <person name="Lukacs Z."/>
            <person name="Mihaltcheva S."/>
            <person name="Morgado L.N."/>
            <person name="Niskanen T."/>
            <person name="Noordeloos M.E."/>
            <person name="Ohm R.A."/>
            <person name="Ortiz-Santana B."/>
            <person name="Ovrebo C."/>
            <person name="Racz N."/>
            <person name="Riley R."/>
            <person name="Savchenko A."/>
            <person name="Shiryaev A."/>
            <person name="Soop K."/>
            <person name="Spirin V."/>
            <person name="Szebenyi C."/>
            <person name="Tomsovsky M."/>
            <person name="Tulloss R.E."/>
            <person name="Uehling J."/>
            <person name="Grigoriev I.V."/>
            <person name="Vagvolgyi C."/>
            <person name="Papp T."/>
            <person name="Martin F.M."/>
            <person name="Miettinen O."/>
            <person name="Hibbett D.S."/>
            <person name="Nagy L.G."/>
        </authorList>
    </citation>
    <scope>NUCLEOTIDE SEQUENCE [LARGE SCALE GENOMIC DNA]</scope>
    <source>
        <strain evidence="2 3">CBS 166.37</strain>
    </source>
</reference>
<evidence type="ECO:0000313" key="3">
    <source>
        <dbReference type="Proteomes" id="UP000308652"/>
    </source>
</evidence>
<dbReference type="Pfam" id="PF12937">
    <property type="entry name" value="F-box-like"/>
    <property type="match status" value="1"/>
</dbReference>
<dbReference type="SUPFAM" id="SSF52047">
    <property type="entry name" value="RNI-like"/>
    <property type="match status" value="1"/>
</dbReference>
<proteinExistence type="predicted"/>
<organism evidence="2 3">
    <name type="scientific">Crucibulum laeve</name>
    <dbReference type="NCBI Taxonomy" id="68775"/>
    <lineage>
        <taxon>Eukaryota</taxon>
        <taxon>Fungi</taxon>
        <taxon>Dikarya</taxon>
        <taxon>Basidiomycota</taxon>
        <taxon>Agaricomycotina</taxon>
        <taxon>Agaricomycetes</taxon>
        <taxon>Agaricomycetidae</taxon>
        <taxon>Agaricales</taxon>
        <taxon>Agaricineae</taxon>
        <taxon>Nidulariaceae</taxon>
        <taxon>Crucibulum</taxon>
    </lineage>
</organism>
<accession>A0A5C3LRZ6</accession>
<sequence length="575" mass="65393">MVLLTGPTGTSAQRVLTRIPELLHIIFSSLDQPSHVSNARVCSEWREAAMDYLWKEVNDLHRLFNALVPLQKTAQGEWEFSRLPETADWNAFERYTRRVRSLAYHTDKAKNPLRQSVFDDVARTRTTLAILPNMLKLDWNADFSICVLFMTPIVKHFILNVPPGRLPEANTPRAFFTDIGARMPNITYVDFRSLVPINRMESELIELFESLPKLQKLTLPRFFFTTRLAESLSQHKELGTIEFQYDDEQGYGDPQDTAVFTPNFVEGAFPALWDLSMTIRFKDAARFLDVPFAPTNLTVLYLDSEEIETPQNIYTILKTVSENCVLLKALTLVSLRDPDPDSEEQEQRRITMDDLRPLLRCPNLTSLELVHQYPLDIYQDDVASLAASWPSLENLLLNNEPVTMNKSTLTLRALLPFARHCPKLHSLGLFIDASAEILPSEYIPDSVSVLTQHPPFESLRKLSMGVSIIEEAGPVALSLSHIVPLSCKIDSGITWEESPHAASEVTRIINMRCTLWDEVGQLLPLLTRLRTEERKKTEALQREVEDLRMRSRVMMDKLKKSGKDGGEASDACIAL</sequence>
<protein>
    <recommendedName>
        <fullName evidence="1">F-box domain-containing protein</fullName>
    </recommendedName>
</protein>
<dbReference type="InterPro" id="IPR001810">
    <property type="entry name" value="F-box_dom"/>
</dbReference>
<dbReference type="SUPFAM" id="SSF81383">
    <property type="entry name" value="F-box domain"/>
    <property type="match status" value="1"/>
</dbReference>
<dbReference type="Gene3D" id="3.80.10.10">
    <property type="entry name" value="Ribonuclease Inhibitor"/>
    <property type="match status" value="1"/>
</dbReference>